<comment type="caution">
    <text evidence="1">The sequence shown here is derived from an EMBL/GenBank/DDBJ whole genome shotgun (WGS) entry which is preliminary data.</text>
</comment>
<sequence>MAAASLAVSRLPEASMGRSWSINLSITSHHRIGVLDALGGRRVTSEGLHLLPRTGLGVSHVVNVFPVVSALLVAVACVTDCARRILAGQEHEVKVWVRARERVGAGEGERVGAPAFTKVAVLLRLAVKALASILLLIKLRWRQPALFLGLPLVVTVLKARLKMGQLSSLVLCILRTPVQKSWRHQTVLVFFDQWAVVEPEEMVSVVMTSPTRRPQPVPGALSYSGFTLHIELFELSGLWPAAPLR</sequence>
<organism evidence="1 2">
    <name type="scientific">Liparis tanakae</name>
    <name type="common">Tanaka's snailfish</name>
    <dbReference type="NCBI Taxonomy" id="230148"/>
    <lineage>
        <taxon>Eukaryota</taxon>
        <taxon>Metazoa</taxon>
        <taxon>Chordata</taxon>
        <taxon>Craniata</taxon>
        <taxon>Vertebrata</taxon>
        <taxon>Euteleostomi</taxon>
        <taxon>Actinopterygii</taxon>
        <taxon>Neopterygii</taxon>
        <taxon>Teleostei</taxon>
        <taxon>Neoteleostei</taxon>
        <taxon>Acanthomorphata</taxon>
        <taxon>Eupercaria</taxon>
        <taxon>Perciformes</taxon>
        <taxon>Cottioidei</taxon>
        <taxon>Cottales</taxon>
        <taxon>Liparidae</taxon>
        <taxon>Liparis</taxon>
    </lineage>
</organism>
<protein>
    <submittedName>
        <fullName evidence="1">Uncharacterized protein</fullName>
    </submittedName>
</protein>
<evidence type="ECO:0000313" key="1">
    <source>
        <dbReference type="EMBL" id="TNN88253.1"/>
    </source>
</evidence>
<proteinExistence type="predicted"/>
<keyword evidence="2" id="KW-1185">Reference proteome</keyword>
<gene>
    <name evidence="1" type="ORF">EYF80_001469</name>
</gene>
<name>A0A4Z2JEN8_9TELE</name>
<accession>A0A4Z2JEN8</accession>
<dbReference type="AlphaFoldDB" id="A0A4Z2JEN8"/>
<dbReference type="EMBL" id="SRLO01000006">
    <property type="protein sequence ID" value="TNN88253.1"/>
    <property type="molecule type" value="Genomic_DNA"/>
</dbReference>
<evidence type="ECO:0000313" key="2">
    <source>
        <dbReference type="Proteomes" id="UP000314294"/>
    </source>
</evidence>
<reference evidence="1 2" key="1">
    <citation type="submission" date="2019-03" db="EMBL/GenBank/DDBJ databases">
        <title>First draft genome of Liparis tanakae, snailfish: a comprehensive survey of snailfish specific genes.</title>
        <authorList>
            <person name="Kim W."/>
            <person name="Song I."/>
            <person name="Jeong J.-H."/>
            <person name="Kim D."/>
            <person name="Kim S."/>
            <person name="Ryu S."/>
            <person name="Song J.Y."/>
            <person name="Lee S.K."/>
        </authorList>
    </citation>
    <scope>NUCLEOTIDE SEQUENCE [LARGE SCALE GENOMIC DNA]</scope>
    <source>
        <tissue evidence="1">Muscle</tissue>
    </source>
</reference>
<dbReference type="Proteomes" id="UP000314294">
    <property type="component" value="Unassembled WGS sequence"/>
</dbReference>